<organism evidence="1 2">
    <name type="scientific">Schistosoma mekongi</name>
    <name type="common">Parasitic worm</name>
    <dbReference type="NCBI Taxonomy" id="38744"/>
    <lineage>
        <taxon>Eukaryota</taxon>
        <taxon>Metazoa</taxon>
        <taxon>Spiralia</taxon>
        <taxon>Lophotrochozoa</taxon>
        <taxon>Platyhelminthes</taxon>
        <taxon>Trematoda</taxon>
        <taxon>Digenea</taxon>
        <taxon>Strigeidida</taxon>
        <taxon>Schistosomatoidea</taxon>
        <taxon>Schistosomatidae</taxon>
        <taxon>Schistosoma</taxon>
    </lineage>
</organism>
<name>A0AAE2D589_SCHME</name>
<proteinExistence type="predicted"/>
<dbReference type="EMBL" id="JALJAT010000003">
    <property type="protein sequence ID" value="KAK4471714.1"/>
    <property type="molecule type" value="Genomic_DNA"/>
</dbReference>
<comment type="caution">
    <text evidence="1">The sequence shown here is derived from an EMBL/GenBank/DDBJ whole genome shotgun (WGS) entry which is preliminary data.</text>
</comment>
<dbReference type="Proteomes" id="UP001292079">
    <property type="component" value="Unassembled WGS sequence"/>
</dbReference>
<protein>
    <submittedName>
        <fullName evidence="1">Uncharacterized protein</fullName>
    </submittedName>
</protein>
<reference evidence="1" key="2">
    <citation type="journal article" date="2023" name="Infect Dis Poverty">
        <title>Chromosome-scale genome of the human blood fluke Schistosoma mekongi and its implications for public health.</title>
        <authorList>
            <person name="Zhou M."/>
            <person name="Xu L."/>
            <person name="Xu D."/>
            <person name="Chen W."/>
            <person name="Khan J."/>
            <person name="Hu Y."/>
            <person name="Huang H."/>
            <person name="Wei H."/>
            <person name="Zhang Y."/>
            <person name="Chusongsang P."/>
            <person name="Tanasarnprasert K."/>
            <person name="Hu X."/>
            <person name="Limpanont Y."/>
            <person name="Lv Z."/>
        </authorList>
    </citation>
    <scope>NUCLEOTIDE SEQUENCE</scope>
    <source>
        <strain evidence="1">LV_2022a</strain>
    </source>
</reference>
<evidence type="ECO:0000313" key="2">
    <source>
        <dbReference type="Proteomes" id="UP001292079"/>
    </source>
</evidence>
<sequence length="95" mass="11331">MINRRTLEYFAFLILLILKVLCNYINVHFSLCSVYANDFVLPQTVEFSFLGERDPLLQSQQKKHDVVSAYLKRKRKSLYTFLTYLREFTVPLHPK</sequence>
<gene>
    <name evidence="1" type="ORF">MN116_005116</name>
</gene>
<dbReference type="AlphaFoldDB" id="A0AAE2D589"/>
<accession>A0AAE2D589</accession>
<reference evidence="1" key="1">
    <citation type="submission" date="2022-04" db="EMBL/GenBank/DDBJ databases">
        <authorList>
            <person name="Xu L."/>
            <person name="Lv Z."/>
        </authorList>
    </citation>
    <scope>NUCLEOTIDE SEQUENCE</scope>
    <source>
        <strain evidence="1">LV_2022a</strain>
    </source>
</reference>
<keyword evidence="2" id="KW-1185">Reference proteome</keyword>
<evidence type="ECO:0000313" key="1">
    <source>
        <dbReference type="EMBL" id="KAK4471714.1"/>
    </source>
</evidence>